<organism evidence="2 3">
    <name type="scientific">Pollutimonas harenae</name>
    <dbReference type="NCBI Taxonomy" id="657015"/>
    <lineage>
        <taxon>Bacteria</taxon>
        <taxon>Pseudomonadati</taxon>
        <taxon>Pseudomonadota</taxon>
        <taxon>Betaproteobacteria</taxon>
        <taxon>Burkholderiales</taxon>
        <taxon>Alcaligenaceae</taxon>
        <taxon>Pollutimonas</taxon>
    </lineage>
</organism>
<dbReference type="RefSeq" id="WP_130038731.1">
    <property type="nucleotide sequence ID" value="NZ_JACCEV010000001.1"/>
</dbReference>
<feature type="signal peptide" evidence="1">
    <location>
        <begin position="1"/>
        <end position="25"/>
    </location>
</feature>
<evidence type="ECO:0000313" key="2">
    <source>
        <dbReference type="EMBL" id="NYT84073.1"/>
    </source>
</evidence>
<dbReference type="AlphaFoldDB" id="A0A853H0H1"/>
<reference evidence="2 3" key="1">
    <citation type="submission" date="2020-07" db="EMBL/GenBank/DDBJ databases">
        <title>Taxonomic revisions and descriptions of new bacterial species based on genomic comparisons in the high-G+C-content subgroup of the family Alcaligenaceae.</title>
        <authorList>
            <person name="Szabo A."/>
            <person name="Felfoldi T."/>
        </authorList>
    </citation>
    <scope>NUCLEOTIDE SEQUENCE [LARGE SCALE GENOMIC DNA]</scope>
    <source>
        <strain evidence="2 3">DSM 25667</strain>
    </source>
</reference>
<protein>
    <recommendedName>
        <fullName evidence="4">Lipocalin-like domain-containing protein</fullName>
    </recommendedName>
</protein>
<comment type="caution">
    <text evidence="2">The sequence shown here is derived from an EMBL/GenBank/DDBJ whole genome shotgun (WGS) entry which is preliminary data.</text>
</comment>
<feature type="chain" id="PRO_5032936141" description="Lipocalin-like domain-containing protein" evidence="1">
    <location>
        <begin position="26"/>
        <end position="162"/>
    </location>
</feature>
<name>A0A853H0H1_9BURK</name>
<dbReference type="EMBL" id="JACCEV010000001">
    <property type="protein sequence ID" value="NYT84073.1"/>
    <property type="molecule type" value="Genomic_DNA"/>
</dbReference>
<keyword evidence="1" id="KW-0732">Signal</keyword>
<evidence type="ECO:0000313" key="3">
    <source>
        <dbReference type="Proteomes" id="UP000554144"/>
    </source>
</evidence>
<proteinExistence type="predicted"/>
<gene>
    <name evidence="2" type="ORF">H0A62_00530</name>
</gene>
<sequence length="162" mass="17636">MYIPILRQRTIYAGLLVAGLLAGCAAPSEPPAPKAEAPSCKAASNDALVGNWLSIRKQKGVAGELRTLFTLHADGTMAYTEQLKRNSKPSQGLSETGCWEHQQQTLTMRTLHSNGVLVNLEDPIYTNQYTIVSATNKVLSLKDTEGASMTARRMSPGYRLPF</sequence>
<accession>A0A853H0H1</accession>
<keyword evidence="3" id="KW-1185">Reference proteome</keyword>
<evidence type="ECO:0008006" key="4">
    <source>
        <dbReference type="Google" id="ProtNLM"/>
    </source>
</evidence>
<dbReference type="PROSITE" id="PS51257">
    <property type="entry name" value="PROKAR_LIPOPROTEIN"/>
    <property type="match status" value="1"/>
</dbReference>
<evidence type="ECO:0000256" key="1">
    <source>
        <dbReference type="SAM" id="SignalP"/>
    </source>
</evidence>
<dbReference type="OrthoDB" id="8634872at2"/>
<dbReference type="Proteomes" id="UP000554144">
    <property type="component" value="Unassembled WGS sequence"/>
</dbReference>